<protein>
    <submittedName>
        <fullName evidence="5">PA14 domain-containing protein</fullName>
    </submittedName>
</protein>
<accession>A0ABS8XSY1</accession>
<gene>
    <name evidence="5" type="ORF">LXT13_07545</name>
</gene>
<dbReference type="Pfam" id="PF13802">
    <property type="entry name" value="Gal_mutarotas_2"/>
    <property type="match status" value="1"/>
</dbReference>
<evidence type="ECO:0000256" key="2">
    <source>
        <dbReference type="RuleBase" id="RU361185"/>
    </source>
</evidence>
<dbReference type="InterPro" id="IPR033403">
    <property type="entry name" value="DUF5110"/>
</dbReference>
<feature type="chain" id="PRO_5045286965" evidence="3">
    <location>
        <begin position="25"/>
        <end position="984"/>
    </location>
</feature>
<dbReference type="Pfam" id="PF17137">
    <property type="entry name" value="DUF5110"/>
    <property type="match status" value="1"/>
</dbReference>
<dbReference type="Pfam" id="PF07691">
    <property type="entry name" value="PA14"/>
    <property type="match status" value="1"/>
</dbReference>
<comment type="caution">
    <text evidence="5">The sequence shown here is derived from an EMBL/GenBank/DDBJ whole genome shotgun (WGS) entry which is preliminary data.</text>
</comment>
<sequence length="984" mass="109663">MKRRDLFGLAACASAGALALPASAASRPSALDAAGQLRALPLHGSPDGFAWRRVAEGLQFRIGGLTKSVLLYGPGLVRVAAHLGQCYTTQPSIVVVARPQPPAFDVMDTGDQLALTGAGLRVTVDKLSGALTFFAADGRLLTRERTTSPTELQRVEIAGSPSYALTQTFALTPDESLYGLGQYDEPYMDYRGCDVRLVQTNIGIVVPFMVSTRRWGLLWDVYSKMGFSDRPEGCTFTAESAPAGADYYLTAGTDMDTVIAGYRRLTGAAPMFPKAAFGLFMSKERYQTQQQLLDVVRRFRAEHFPLDYIVQDWQYWGGEKNGPNGPEWDGQWSGMVWDAERFPAPAAMARELHDQLHVKLMASIWPGVGNETELAHELDAQGLRFEPLHWISKKARIYDAFSAEGRRIYFKHAKKGLLDIGVDALWMDGTEVEVGGAAHDPREVEADIKGLGRNAMGDFTRYLNVYSLVTTRGAYEGQRATRDRRVLTLTRSAWAGQQRYAAMAWSGDTTASWATLRAQIAGGLNVAMAGQPYWTQDTGGFFVNFGGGQHNPAWREMYARWNQFAVFNPVYRIHGTSVDREPYLFKSLDPQVYASLLGAAQLRMRLLPYLYGLAWRSTHEGYTMMRGLAMDFPDQPALRKVDDTYMFGPAFLVQPITRAMFHPEAPPPLTVPAAQLRTPDGQHGLVLEYFAGINFDQPASRTVAPLVDHRWPDPPLGSVPPGLSGLNNFSARWTGEITVPESGDYEVGVEGDDGFRLWLDGQKVVDEWSVGGARFKGQVMTLREGQVLKVRIDYFQAAGGRLLRLAWRTPAQRRELAEAQRHIDQRQATLLPGGCDWFDFWTGQRHTGGRSVQREYTLHEFPLFVRAGAIVPLGPVLEYTGQQPDAPWEIRIYPGADSSFTLYEDDGETYRYERGERATTTLHWNDAHRTLKFGARQGRYPGMVSRRTLEVRLMAPPGQHEPTRTVTYRGQALTLNFEPISKKP</sequence>
<dbReference type="InterPro" id="IPR000322">
    <property type="entry name" value="Glyco_hydro_31_TIM"/>
</dbReference>
<keyword evidence="2" id="KW-0326">Glycosidase</keyword>
<dbReference type="PROSITE" id="PS51820">
    <property type="entry name" value="PA14"/>
    <property type="match status" value="1"/>
</dbReference>
<dbReference type="SMART" id="SM00758">
    <property type="entry name" value="PA14"/>
    <property type="match status" value="1"/>
</dbReference>
<dbReference type="PANTHER" id="PTHR43863">
    <property type="entry name" value="HYDROLASE, PUTATIVE (AFU_ORTHOLOGUE AFUA_1G03140)-RELATED"/>
    <property type="match status" value="1"/>
</dbReference>
<keyword evidence="3" id="KW-0732">Signal</keyword>
<proteinExistence type="inferred from homology"/>
<reference evidence="5 6" key="1">
    <citation type="submission" date="2021-12" db="EMBL/GenBank/DDBJ databases">
        <title>Genome seq of P8.</title>
        <authorList>
            <person name="Seo T."/>
        </authorList>
    </citation>
    <scope>NUCLEOTIDE SEQUENCE [LARGE SCALE GENOMIC DNA]</scope>
    <source>
        <strain evidence="5 6">P8</strain>
    </source>
</reference>
<keyword evidence="6" id="KW-1185">Reference proteome</keyword>
<dbReference type="Gene3D" id="3.90.182.10">
    <property type="entry name" value="Toxin - Anthrax Protective Antigen,domain 1"/>
    <property type="match status" value="1"/>
</dbReference>
<dbReference type="InterPro" id="IPR051816">
    <property type="entry name" value="Glycosyl_Hydrolase_31"/>
</dbReference>
<dbReference type="InterPro" id="IPR048395">
    <property type="entry name" value="Glyco_hydro_31_C"/>
</dbReference>
<organism evidence="5 6">
    <name type="scientific">Pelomonas cellulosilytica</name>
    <dbReference type="NCBI Taxonomy" id="2906762"/>
    <lineage>
        <taxon>Bacteria</taxon>
        <taxon>Pseudomonadati</taxon>
        <taxon>Pseudomonadota</taxon>
        <taxon>Betaproteobacteria</taxon>
        <taxon>Burkholderiales</taxon>
        <taxon>Sphaerotilaceae</taxon>
        <taxon>Roseateles</taxon>
    </lineage>
</organism>
<dbReference type="Pfam" id="PF21365">
    <property type="entry name" value="Glyco_hydro_31_3rd"/>
    <property type="match status" value="2"/>
</dbReference>
<dbReference type="InterPro" id="IPR011658">
    <property type="entry name" value="PA14_dom"/>
</dbReference>
<evidence type="ECO:0000313" key="6">
    <source>
        <dbReference type="Proteomes" id="UP001200741"/>
    </source>
</evidence>
<dbReference type="CDD" id="cd06591">
    <property type="entry name" value="GH31_xylosidase_XylS"/>
    <property type="match status" value="1"/>
</dbReference>
<feature type="domain" description="PA14" evidence="4">
    <location>
        <begin position="680"/>
        <end position="821"/>
    </location>
</feature>
<name>A0ABS8XSY1_9BURK</name>
<comment type="similarity">
    <text evidence="1 2">Belongs to the glycosyl hydrolase 31 family.</text>
</comment>
<dbReference type="InterPro" id="IPR025887">
    <property type="entry name" value="Glyco_hydro_31_N_dom"/>
</dbReference>
<dbReference type="PANTHER" id="PTHR43863:SF2">
    <property type="entry name" value="MALTASE-GLUCOAMYLASE"/>
    <property type="match status" value="1"/>
</dbReference>
<dbReference type="Pfam" id="PF01055">
    <property type="entry name" value="Glyco_hydro_31_2nd"/>
    <property type="match status" value="1"/>
</dbReference>
<feature type="signal peptide" evidence="3">
    <location>
        <begin position="1"/>
        <end position="24"/>
    </location>
</feature>
<dbReference type="Gene3D" id="3.20.20.80">
    <property type="entry name" value="Glycosidases"/>
    <property type="match status" value="1"/>
</dbReference>
<evidence type="ECO:0000259" key="4">
    <source>
        <dbReference type="PROSITE" id="PS51820"/>
    </source>
</evidence>
<dbReference type="Proteomes" id="UP001200741">
    <property type="component" value="Unassembled WGS sequence"/>
</dbReference>
<evidence type="ECO:0000256" key="1">
    <source>
        <dbReference type="ARBA" id="ARBA00007806"/>
    </source>
</evidence>
<keyword evidence="2" id="KW-0378">Hydrolase</keyword>
<dbReference type="EMBL" id="JAJTWU010000003">
    <property type="protein sequence ID" value="MCE4554298.1"/>
    <property type="molecule type" value="Genomic_DNA"/>
</dbReference>
<dbReference type="InterPro" id="IPR011013">
    <property type="entry name" value="Gal_mutarotase_sf_dom"/>
</dbReference>
<dbReference type="InterPro" id="IPR013780">
    <property type="entry name" value="Glyco_hydro_b"/>
</dbReference>
<dbReference type="RefSeq" id="WP_233371225.1">
    <property type="nucleotide sequence ID" value="NZ_JAJTWU010000003.1"/>
</dbReference>
<dbReference type="Gene3D" id="2.60.40.1760">
    <property type="entry name" value="glycosyl hydrolase (family 31)"/>
    <property type="match status" value="1"/>
</dbReference>
<evidence type="ECO:0000313" key="5">
    <source>
        <dbReference type="EMBL" id="MCE4554298.1"/>
    </source>
</evidence>
<dbReference type="InterPro" id="IPR017853">
    <property type="entry name" value="GH"/>
</dbReference>
<dbReference type="Gene3D" id="2.60.40.1180">
    <property type="entry name" value="Golgi alpha-mannosidase II"/>
    <property type="match status" value="3"/>
</dbReference>
<evidence type="ECO:0000256" key="3">
    <source>
        <dbReference type="SAM" id="SignalP"/>
    </source>
</evidence>
<dbReference type="SUPFAM" id="SSF51445">
    <property type="entry name" value="(Trans)glycosidases"/>
    <property type="match status" value="1"/>
</dbReference>
<dbReference type="SUPFAM" id="SSF74650">
    <property type="entry name" value="Galactose mutarotase-like"/>
    <property type="match status" value="1"/>
</dbReference>
<dbReference type="InterPro" id="IPR037524">
    <property type="entry name" value="PA14/GLEYA"/>
</dbReference>
<dbReference type="CDD" id="cd14752">
    <property type="entry name" value="GH31_N"/>
    <property type="match status" value="1"/>
</dbReference>
<dbReference type="SUPFAM" id="SSF56988">
    <property type="entry name" value="Anthrax protective antigen"/>
    <property type="match status" value="1"/>
</dbReference>